<keyword evidence="4 6" id="KW-0862">Zinc</keyword>
<evidence type="ECO:0000313" key="11">
    <source>
        <dbReference type="Proteomes" id="UP000005204"/>
    </source>
</evidence>
<feature type="binding site" evidence="6">
    <location>
        <position position="18"/>
    </location>
    <ligand>
        <name>Zn(2+)</name>
        <dbReference type="ChEBI" id="CHEBI:29105"/>
    </ligand>
</feature>
<evidence type="ECO:0000256" key="4">
    <source>
        <dbReference type="ARBA" id="ARBA00022833"/>
    </source>
</evidence>
<feature type="region of interest" description="Disordered" evidence="7">
    <location>
        <begin position="183"/>
        <end position="235"/>
    </location>
</feature>
<dbReference type="EnsemblMetazoa" id="XM_038019627.1">
    <property type="protein sequence ID" value="XP_037875555.1"/>
    <property type="gene ID" value="LOC732916"/>
</dbReference>
<feature type="compositionally biased region" description="Acidic residues" evidence="7">
    <location>
        <begin position="131"/>
        <end position="149"/>
    </location>
</feature>
<dbReference type="SMART" id="SM00868">
    <property type="entry name" value="zf-AD"/>
    <property type="match status" value="1"/>
</dbReference>
<dbReference type="Proteomes" id="UP000005204">
    <property type="component" value="Unassembled WGS sequence"/>
</dbReference>
<keyword evidence="1 6" id="KW-0479">Metal-binding</keyword>
<feature type="domain" description="C2H2-type" evidence="8">
    <location>
        <begin position="603"/>
        <end position="625"/>
    </location>
</feature>
<dbReference type="PANTHER" id="PTHR24379">
    <property type="entry name" value="KRAB AND ZINC FINGER DOMAIN-CONTAINING"/>
    <property type="match status" value="1"/>
</dbReference>
<gene>
    <name evidence="10" type="primary">732916</name>
</gene>
<feature type="domain" description="C2H2-type" evidence="8">
    <location>
        <begin position="434"/>
        <end position="461"/>
    </location>
</feature>
<keyword evidence="2" id="KW-0677">Repeat</keyword>
<dbReference type="SUPFAM" id="SSF57667">
    <property type="entry name" value="beta-beta-alpha zinc fingers"/>
    <property type="match status" value="4"/>
</dbReference>
<dbReference type="InterPro" id="IPR036236">
    <property type="entry name" value="Znf_C2H2_sf"/>
</dbReference>
<feature type="domain" description="ZAD" evidence="9">
    <location>
        <begin position="13"/>
        <end position="95"/>
    </location>
</feature>
<feature type="binding site" evidence="6">
    <location>
        <position position="15"/>
    </location>
    <ligand>
        <name>Zn(2+)</name>
        <dbReference type="ChEBI" id="CHEBI:29105"/>
    </ligand>
</feature>
<dbReference type="Gene3D" id="3.40.1800.20">
    <property type="match status" value="1"/>
</dbReference>
<evidence type="ECO:0000256" key="7">
    <source>
        <dbReference type="SAM" id="MobiDB-lite"/>
    </source>
</evidence>
<organism evidence="10 11">
    <name type="scientific">Bombyx mori</name>
    <name type="common">Silk moth</name>
    <dbReference type="NCBI Taxonomy" id="7091"/>
    <lineage>
        <taxon>Eukaryota</taxon>
        <taxon>Metazoa</taxon>
        <taxon>Ecdysozoa</taxon>
        <taxon>Arthropoda</taxon>
        <taxon>Hexapoda</taxon>
        <taxon>Insecta</taxon>
        <taxon>Pterygota</taxon>
        <taxon>Neoptera</taxon>
        <taxon>Endopterygota</taxon>
        <taxon>Lepidoptera</taxon>
        <taxon>Glossata</taxon>
        <taxon>Ditrysia</taxon>
        <taxon>Bombycoidea</taxon>
        <taxon>Bombycidae</taxon>
        <taxon>Bombycinae</taxon>
        <taxon>Bombyx</taxon>
    </lineage>
</organism>
<keyword evidence="11" id="KW-1185">Reference proteome</keyword>
<keyword evidence="3 5" id="KW-0863">Zinc-finger</keyword>
<dbReference type="InterPro" id="IPR012934">
    <property type="entry name" value="Znf_AD"/>
</dbReference>
<evidence type="ECO:0000259" key="8">
    <source>
        <dbReference type="PROSITE" id="PS50157"/>
    </source>
</evidence>
<feature type="domain" description="C2H2-type" evidence="8">
    <location>
        <begin position="546"/>
        <end position="574"/>
    </location>
</feature>
<feature type="domain" description="C2H2-type" evidence="8">
    <location>
        <begin position="460"/>
        <end position="488"/>
    </location>
</feature>
<dbReference type="PROSITE" id="PS00028">
    <property type="entry name" value="ZINC_FINGER_C2H2_1"/>
    <property type="match status" value="10"/>
</dbReference>
<proteinExistence type="predicted"/>
<dbReference type="SMART" id="SM00355">
    <property type="entry name" value="ZnF_C2H2"/>
    <property type="match status" value="10"/>
</dbReference>
<evidence type="ECO:0000256" key="6">
    <source>
        <dbReference type="PROSITE-ProRule" id="PRU01263"/>
    </source>
</evidence>
<dbReference type="InterPro" id="IPR013087">
    <property type="entry name" value="Znf_C2H2_type"/>
</dbReference>
<reference evidence="11" key="1">
    <citation type="journal article" date="2008" name="Insect Biochem. Mol. Biol.">
        <title>The genome of a lepidopteran model insect, the silkworm Bombyx mori.</title>
        <authorList>
            <consortium name="International Silkworm Genome Consortium"/>
        </authorList>
    </citation>
    <scope>NUCLEOTIDE SEQUENCE [LARGE SCALE GENOMIC DNA]</scope>
    <source>
        <strain evidence="11">p50T</strain>
    </source>
</reference>
<dbReference type="Pfam" id="PF07776">
    <property type="entry name" value="zf-AD"/>
    <property type="match status" value="1"/>
</dbReference>
<name>A0A8R2M636_BOMMO</name>
<feature type="binding site" evidence="6">
    <location>
        <position position="71"/>
    </location>
    <ligand>
        <name>Zn(2+)</name>
        <dbReference type="ChEBI" id="CHEBI:29105"/>
    </ligand>
</feature>
<feature type="region of interest" description="Disordered" evidence="7">
    <location>
        <begin position="131"/>
        <end position="160"/>
    </location>
</feature>
<reference evidence="10" key="2">
    <citation type="submission" date="2022-06" db="UniProtKB">
        <authorList>
            <consortium name="EnsemblMetazoa"/>
        </authorList>
    </citation>
    <scope>IDENTIFICATION</scope>
    <source>
        <strain evidence="10">p50T (Dazao)</strain>
    </source>
</reference>
<dbReference type="Gene3D" id="3.30.160.60">
    <property type="entry name" value="Classic Zinc Finger"/>
    <property type="match status" value="5"/>
</dbReference>
<dbReference type="PANTHER" id="PTHR24379:SF121">
    <property type="entry name" value="C2H2-TYPE DOMAIN-CONTAINING PROTEIN"/>
    <property type="match status" value="1"/>
</dbReference>
<dbReference type="PROSITE" id="PS51915">
    <property type="entry name" value="ZAD"/>
    <property type="match status" value="1"/>
</dbReference>
<feature type="binding site" evidence="6">
    <location>
        <position position="68"/>
    </location>
    <ligand>
        <name>Zn(2+)</name>
        <dbReference type="ChEBI" id="CHEBI:29105"/>
    </ligand>
</feature>
<dbReference type="Pfam" id="PF00096">
    <property type="entry name" value="zf-C2H2"/>
    <property type="match status" value="3"/>
</dbReference>
<dbReference type="PROSITE" id="PS50157">
    <property type="entry name" value="ZINC_FINGER_C2H2_2"/>
    <property type="match status" value="8"/>
</dbReference>
<accession>A0A8R2M636</accession>
<evidence type="ECO:0000259" key="9">
    <source>
        <dbReference type="PROSITE" id="PS51915"/>
    </source>
</evidence>
<dbReference type="AlphaFoldDB" id="A0A8R2M636"/>
<sequence length="654" mass="75173">MADKTSEWRPGPTVCRCCLAEGCYKDISTEYFWMGKREVYAEMLAETFSVSIAYSKSGGPNSNSRLICEPCISRLRDASDFKKQVQECEKTFMQYLDPGSSSTTLESEVQTSSTDKRVKVEQVKIERQFSDDEFDSRDFGDDDDDDDMDQPLTTFASKEPKKETVNLMELLASPQLSVKRKAPAQTKTVSVKKVKVIKKDARGKPTTSKAAQKNEDKKKKGSVQKSDSTMTIRDDDGTDVTLTVLKTPISLGTLKPENRKNTTQNIREEPKNINKMLVLKEPLSLDRIDWDNLTEVTFNVKTVEERYVCKQKKRDKESKEWIRSSMSIFDNTYTYPFVHTGGRYKCFVCRKTFFETNSLRDHTLEHKSEDLEKELQTKQSDVNIKIDVSNAQCKLCDLKFGGYKELKLHLVEHGLAVNLTEDNLIPFKLNSDVFECQVCGEGFLKLRLLIVHMSCHYNNYSCEICGSAFMSLRLLKRHLQCHQTGNFPCDKCDKAFSSATKRTLHVRGVHLKLLPRRCPICPERFNSNYQRTKHLRIAHNHSTGLYRCETCSREYDLKYHLLLHIRSVHLRERNQECHVCHSRFFSKYCLSRHMVVHTGEKGFKCDTCGKGFSRRKNLLEHSRTHEVQTCAACGLQFVDHSNLIAHVSNVHGTL</sequence>
<dbReference type="GO" id="GO:0008270">
    <property type="term" value="F:zinc ion binding"/>
    <property type="evidence" value="ECO:0007669"/>
    <property type="project" value="UniProtKB-UniRule"/>
</dbReference>
<evidence type="ECO:0000256" key="3">
    <source>
        <dbReference type="ARBA" id="ARBA00022771"/>
    </source>
</evidence>
<evidence type="ECO:0000313" key="10">
    <source>
        <dbReference type="EnsemblMetazoa" id="XP_037875555.1"/>
    </source>
</evidence>
<evidence type="ECO:0000256" key="1">
    <source>
        <dbReference type="ARBA" id="ARBA00022723"/>
    </source>
</evidence>
<dbReference type="GO" id="GO:0005634">
    <property type="term" value="C:nucleus"/>
    <property type="evidence" value="ECO:0007669"/>
    <property type="project" value="InterPro"/>
</dbReference>
<feature type="domain" description="C2H2-type" evidence="8">
    <location>
        <begin position="487"/>
        <end position="515"/>
    </location>
</feature>
<feature type="domain" description="C2H2-type" evidence="8">
    <location>
        <begin position="575"/>
        <end position="602"/>
    </location>
</feature>
<feature type="domain" description="C2H2-type" evidence="8">
    <location>
        <begin position="344"/>
        <end position="371"/>
    </location>
</feature>
<protein>
    <submittedName>
        <fullName evidence="10">Uncharacterized protein</fullName>
    </submittedName>
</protein>
<feature type="domain" description="C2H2-type" evidence="8">
    <location>
        <begin position="628"/>
        <end position="654"/>
    </location>
</feature>
<dbReference type="FunFam" id="3.30.160.60:FF:000029">
    <property type="entry name" value="GLI family zinc finger 4"/>
    <property type="match status" value="1"/>
</dbReference>
<evidence type="ECO:0000256" key="5">
    <source>
        <dbReference type="PROSITE-ProRule" id="PRU00042"/>
    </source>
</evidence>
<evidence type="ECO:0000256" key="2">
    <source>
        <dbReference type="ARBA" id="ARBA00022737"/>
    </source>
</evidence>